<name>A0A1L7XQ47_9HELO</name>
<evidence type="ECO:0000313" key="3">
    <source>
        <dbReference type="Proteomes" id="UP000184330"/>
    </source>
</evidence>
<evidence type="ECO:0000313" key="2">
    <source>
        <dbReference type="EMBL" id="CZR67160.1"/>
    </source>
</evidence>
<dbReference type="OrthoDB" id="3552888at2759"/>
<evidence type="ECO:0000256" key="1">
    <source>
        <dbReference type="SAM" id="SignalP"/>
    </source>
</evidence>
<dbReference type="Proteomes" id="UP000184330">
    <property type="component" value="Unassembled WGS sequence"/>
</dbReference>
<dbReference type="AlphaFoldDB" id="A0A1L7XQ47"/>
<dbReference type="PANTHER" id="PTHR35605:SF1">
    <property type="entry name" value="ECP2 EFFECTOR PROTEIN DOMAIN-CONTAINING PROTEIN-RELATED"/>
    <property type="match status" value="1"/>
</dbReference>
<keyword evidence="3" id="KW-1185">Reference proteome</keyword>
<dbReference type="STRING" id="576137.A0A1L7XQ47"/>
<reference evidence="2 3" key="1">
    <citation type="submission" date="2016-03" db="EMBL/GenBank/DDBJ databases">
        <authorList>
            <person name="Ploux O."/>
        </authorList>
    </citation>
    <scope>NUCLEOTIDE SEQUENCE [LARGE SCALE GENOMIC DNA]</scope>
    <source>
        <strain evidence="2 3">UAMH 11012</strain>
    </source>
</reference>
<organism evidence="2 3">
    <name type="scientific">Phialocephala subalpina</name>
    <dbReference type="NCBI Taxonomy" id="576137"/>
    <lineage>
        <taxon>Eukaryota</taxon>
        <taxon>Fungi</taxon>
        <taxon>Dikarya</taxon>
        <taxon>Ascomycota</taxon>
        <taxon>Pezizomycotina</taxon>
        <taxon>Leotiomycetes</taxon>
        <taxon>Helotiales</taxon>
        <taxon>Mollisiaceae</taxon>
        <taxon>Phialocephala</taxon>
        <taxon>Phialocephala fortinii species complex</taxon>
    </lineage>
</organism>
<dbReference type="EMBL" id="FJOG01000042">
    <property type="protein sequence ID" value="CZR67160.1"/>
    <property type="molecule type" value="Genomic_DNA"/>
</dbReference>
<feature type="chain" id="PRO_5012363317" evidence="1">
    <location>
        <begin position="23"/>
        <end position="213"/>
    </location>
</feature>
<feature type="signal peptide" evidence="1">
    <location>
        <begin position="1"/>
        <end position="22"/>
    </location>
</feature>
<proteinExistence type="predicted"/>
<keyword evidence="1" id="KW-0732">Signal</keyword>
<dbReference type="PANTHER" id="PTHR35605">
    <property type="entry name" value="ECP2 EFFECTOR PROTEIN DOMAIN-CONTAINING PROTEIN-RELATED"/>
    <property type="match status" value="1"/>
</dbReference>
<sequence length="213" mass="22969">MAQTMIFVLAMLAIISMVEVFAAPSQDLSPVIPETHTHGDMEFKGTIHGVDFQANGTVESIYAQFTKQHPNVVASFNADHLPVGTGQSNGNNSALVARNKILPPNCAACGAWGWVAAETDTINDGVNYLIHHAGTCGVGPRSCVRISCSYSAAIYLCNDNYYGIAPSCVYLASYAKDLTNDCSFWDAGANWTCGQEFDTDAYNVIVHYDDHNC</sequence>
<protein>
    <submittedName>
        <fullName evidence="2">Uncharacterized protein</fullName>
    </submittedName>
</protein>
<gene>
    <name evidence="2" type="ORF">PAC_17059</name>
</gene>
<accession>A0A1L7XQ47</accession>